<evidence type="ECO:0000256" key="1">
    <source>
        <dbReference type="SAM" id="Phobius"/>
    </source>
</evidence>
<dbReference type="Pfam" id="PF09835">
    <property type="entry name" value="DUF2062"/>
    <property type="match status" value="1"/>
</dbReference>
<feature type="domain" description="DUF2062" evidence="2">
    <location>
        <begin position="25"/>
        <end position="175"/>
    </location>
</feature>
<dbReference type="PANTHER" id="PTHR40547:SF1">
    <property type="entry name" value="SLL0298 PROTEIN"/>
    <property type="match status" value="1"/>
</dbReference>
<dbReference type="EMBL" id="BMYU01000002">
    <property type="protein sequence ID" value="GGX36891.1"/>
    <property type="molecule type" value="Genomic_DNA"/>
</dbReference>
<organism evidence="3 4">
    <name type="scientific">Undibacterium squillarum</name>
    <dbReference type="NCBI Taxonomy" id="1131567"/>
    <lineage>
        <taxon>Bacteria</taxon>
        <taxon>Pseudomonadati</taxon>
        <taxon>Pseudomonadota</taxon>
        <taxon>Betaproteobacteria</taxon>
        <taxon>Burkholderiales</taxon>
        <taxon>Oxalobacteraceae</taxon>
        <taxon>Undibacterium</taxon>
    </lineage>
</organism>
<keyword evidence="1" id="KW-0472">Membrane</keyword>
<dbReference type="Proteomes" id="UP000653343">
    <property type="component" value="Unassembled WGS sequence"/>
</dbReference>
<keyword evidence="1" id="KW-0812">Transmembrane</keyword>
<sequence length="193" mass="22026">MRMPKKLLRRILPDRQTIERIPVSRRFSQRFDRPGLWLIEREAIARGLAVGVLCGMIPGPLQMIAAISCAFLFRLNLPMAVVGTFLTNPFTIVPIYMAAYGIGQWLSGGHASGAEWHQIPALPQTDWQSPLSGAQAWWQWIMDLGMPWVTGMLVLSVSLALLSYMVMQIVWRGSRYWHLTQLQTRRRHRTANS</sequence>
<dbReference type="InterPro" id="IPR018639">
    <property type="entry name" value="DUF2062"/>
</dbReference>
<evidence type="ECO:0000313" key="4">
    <source>
        <dbReference type="Proteomes" id="UP000653343"/>
    </source>
</evidence>
<name>A0ABQ2XYD0_9BURK</name>
<reference evidence="4" key="1">
    <citation type="journal article" date="2019" name="Int. J. Syst. Evol. Microbiol.">
        <title>The Global Catalogue of Microorganisms (GCM) 10K type strain sequencing project: providing services to taxonomists for standard genome sequencing and annotation.</title>
        <authorList>
            <consortium name="The Broad Institute Genomics Platform"/>
            <consortium name="The Broad Institute Genome Sequencing Center for Infectious Disease"/>
            <person name="Wu L."/>
            <person name="Ma J."/>
        </authorList>
    </citation>
    <scope>NUCLEOTIDE SEQUENCE [LARGE SCALE GENOMIC DNA]</scope>
    <source>
        <strain evidence="4">KCTC 23917</strain>
    </source>
</reference>
<protein>
    <recommendedName>
        <fullName evidence="2">DUF2062 domain-containing protein</fullName>
    </recommendedName>
</protein>
<feature type="transmembrane region" description="Helical" evidence="1">
    <location>
        <begin position="148"/>
        <end position="171"/>
    </location>
</feature>
<accession>A0ABQ2XYD0</accession>
<gene>
    <name evidence="3" type="ORF">GCM10010946_13590</name>
</gene>
<evidence type="ECO:0000259" key="2">
    <source>
        <dbReference type="Pfam" id="PF09835"/>
    </source>
</evidence>
<dbReference type="PANTHER" id="PTHR40547">
    <property type="entry name" value="SLL0298 PROTEIN"/>
    <property type="match status" value="1"/>
</dbReference>
<keyword evidence="1" id="KW-1133">Transmembrane helix</keyword>
<evidence type="ECO:0000313" key="3">
    <source>
        <dbReference type="EMBL" id="GGX36891.1"/>
    </source>
</evidence>
<keyword evidence="4" id="KW-1185">Reference proteome</keyword>
<proteinExistence type="predicted"/>
<comment type="caution">
    <text evidence="3">The sequence shown here is derived from an EMBL/GenBank/DDBJ whole genome shotgun (WGS) entry which is preliminary data.</text>
</comment>